<dbReference type="EMBL" id="OZ075128">
    <property type="protein sequence ID" value="CAL4957801.1"/>
    <property type="molecule type" value="Genomic_DNA"/>
</dbReference>
<keyword evidence="3" id="KW-0328">Glycosyltransferase</keyword>
<gene>
    <name evidence="8" type="ORF">URODEC1_LOCUS42746</name>
</gene>
<feature type="domain" description="Glycosyltransferase 61 catalytic" evidence="7">
    <location>
        <begin position="190"/>
        <end position="383"/>
    </location>
</feature>
<evidence type="ECO:0000313" key="9">
    <source>
        <dbReference type="Proteomes" id="UP001497457"/>
    </source>
</evidence>
<dbReference type="GO" id="GO:0000139">
    <property type="term" value="C:Golgi membrane"/>
    <property type="evidence" value="ECO:0007669"/>
    <property type="project" value="UniProtKB-SubCell"/>
</dbReference>
<keyword evidence="5" id="KW-0325">Glycoprotein</keyword>
<dbReference type="PANTHER" id="PTHR20961">
    <property type="entry name" value="GLYCOSYLTRANSFERASE"/>
    <property type="match status" value="1"/>
</dbReference>
<organism evidence="8 9">
    <name type="scientific">Urochloa decumbens</name>
    <dbReference type="NCBI Taxonomy" id="240449"/>
    <lineage>
        <taxon>Eukaryota</taxon>
        <taxon>Viridiplantae</taxon>
        <taxon>Streptophyta</taxon>
        <taxon>Embryophyta</taxon>
        <taxon>Tracheophyta</taxon>
        <taxon>Spermatophyta</taxon>
        <taxon>Magnoliopsida</taxon>
        <taxon>Liliopsida</taxon>
        <taxon>Poales</taxon>
        <taxon>Poaceae</taxon>
        <taxon>PACMAD clade</taxon>
        <taxon>Panicoideae</taxon>
        <taxon>Panicodae</taxon>
        <taxon>Paniceae</taxon>
        <taxon>Melinidinae</taxon>
        <taxon>Urochloa</taxon>
    </lineage>
</organism>
<protein>
    <recommendedName>
        <fullName evidence="7">Glycosyltransferase 61 catalytic domain-containing protein</fullName>
    </recommendedName>
</protein>
<evidence type="ECO:0000259" key="7">
    <source>
        <dbReference type="Pfam" id="PF04577"/>
    </source>
</evidence>
<keyword evidence="6" id="KW-0812">Transmembrane</keyword>
<keyword evidence="6" id="KW-0472">Membrane</keyword>
<evidence type="ECO:0000256" key="5">
    <source>
        <dbReference type="ARBA" id="ARBA00023180"/>
    </source>
</evidence>
<comment type="pathway">
    <text evidence="2">Glycan metabolism.</text>
</comment>
<proteinExistence type="predicted"/>
<dbReference type="PANTHER" id="PTHR20961:SF83">
    <property type="entry name" value="GLYCOSYLTRANSFERASE FAMILY 61 PROTEIN"/>
    <property type="match status" value="1"/>
</dbReference>
<evidence type="ECO:0000256" key="6">
    <source>
        <dbReference type="SAM" id="Phobius"/>
    </source>
</evidence>
<accession>A0ABC8ZCI3</accession>
<dbReference type="AlphaFoldDB" id="A0ABC8ZCI3"/>
<evidence type="ECO:0000256" key="2">
    <source>
        <dbReference type="ARBA" id="ARBA00004881"/>
    </source>
</evidence>
<dbReference type="Pfam" id="PF04577">
    <property type="entry name" value="Glyco_transf_61"/>
    <property type="match status" value="1"/>
</dbReference>
<evidence type="ECO:0000256" key="4">
    <source>
        <dbReference type="ARBA" id="ARBA00022679"/>
    </source>
</evidence>
<evidence type="ECO:0000313" key="8">
    <source>
        <dbReference type="EMBL" id="CAL4957801.1"/>
    </source>
</evidence>
<reference evidence="9" key="1">
    <citation type="submission" date="2024-06" db="EMBL/GenBank/DDBJ databases">
        <authorList>
            <person name="Ryan C."/>
        </authorList>
    </citation>
    <scope>NUCLEOTIDE SEQUENCE [LARGE SCALE GENOMIC DNA]</scope>
</reference>
<feature type="transmembrane region" description="Helical" evidence="6">
    <location>
        <begin position="21"/>
        <end position="41"/>
    </location>
</feature>
<dbReference type="InterPro" id="IPR049625">
    <property type="entry name" value="Glyco_transf_61_cat"/>
</dbReference>
<evidence type="ECO:0000256" key="3">
    <source>
        <dbReference type="ARBA" id="ARBA00022676"/>
    </source>
</evidence>
<reference evidence="8 9" key="2">
    <citation type="submission" date="2024-10" db="EMBL/GenBank/DDBJ databases">
        <authorList>
            <person name="Ryan C."/>
        </authorList>
    </citation>
    <scope>NUCLEOTIDE SEQUENCE [LARGE SCALE GENOMIC DNA]</scope>
</reference>
<dbReference type="GO" id="GO:0016763">
    <property type="term" value="F:pentosyltransferase activity"/>
    <property type="evidence" value="ECO:0007669"/>
    <property type="project" value="UniProtKB-ARBA"/>
</dbReference>
<evidence type="ECO:0000256" key="1">
    <source>
        <dbReference type="ARBA" id="ARBA00004323"/>
    </source>
</evidence>
<comment type="subcellular location">
    <subcellularLocation>
        <location evidence="1">Golgi apparatus membrane</location>
        <topology evidence="1">Single-pass type II membrane protein</topology>
    </subcellularLocation>
</comment>
<name>A0ABC8ZCI3_9POAL</name>
<dbReference type="Proteomes" id="UP001497457">
    <property type="component" value="Chromosome 18b"/>
</dbReference>
<keyword evidence="9" id="KW-1185">Reference proteome</keyword>
<keyword evidence="4" id="KW-0808">Transferase</keyword>
<dbReference type="InterPro" id="IPR007657">
    <property type="entry name" value="Glycosyltransferase_61"/>
</dbReference>
<sequence length="479" mass="53295">MMSCCEERPGKNMKKSWAPMIHLNVGFVVGALFMLLVYLVVSQQAAISGLSVATTVAQRISDKQLIKGPSESFVASDVQRITNKHLVRGSGESDNGKVVLNTKGYYSETCEVDGDVRVNGKALSVSLVPTGRSSSERREWKIQPYSRKILPGIRPVTVTQLPDGAAAPACTARYAMPAVLFSIGGLTGNFWHDFTDVLVPLFIASRRYGGEVQLLITNMESWWPAAYKPILRRLSKYDAVDLDADEHVRCFPRVTVGVHMHRDLGIIPEWVPGRRRFAMPDFTRFLRDIYALPRGAVPPPASQPPGRRPRLLLIRRTHSRRFVNEEEILRAAEAAGFEAAPIELRRDVGVEVNAREVNAHDVLLGVHGAGLTNMLFLPPGGVLIQVVPYGNMEHIARLEYGEPAKGMGLKYLDYSVTAEESTLLEMLGRDHLAIKDPDAVHRSGWNNMTHFYLNKQSVRVDVARFAPTLAQAFDHLRQQ</sequence>
<keyword evidence="6" id="KW-1133">Transmembrane helix</keyword>